<evidence type="ECO:0000313" key="2">
    <source>
        <dbReference type="EMBL" id="TWF77301.1"/>
    </source>
</evidence>
<gene>
    <name evidence="2" type="ORF">FHX44_113206</name>
</gene>
<dbReference type="AlphaFoldDB" id="A0A561SR29"/>
<feature type="region of interest" description="Disordered" evidence="1">
    <location>
        <begin position="110"/>
        <end position="139"/>
    </location>
</feature>
<accession>A0A561SR29</accession>
<proteinExistence type="predicted"/>
<dbReference type="RefSeq" id="WP_147256505.1">
    <property type="nucleotide sequence ID" value="NZ_VIWU01000001.1"/>
</dbReference>
<comment type="caution">
    <text evidence="2">The sequence shown here is derived from an EMBL/GenBank/DDBJ whole genome shotgun (WGS) entry which is preliminary data.</text>
</comment>
<sequence length="139" mass="15416">MSRKRPDPFDDDGVRVVDSQGRRLRGRTPVERAAIETARRMRKAGQKVGQVDPLPLADGLDLERVAMLAAHLRLVLAQVDAGRLDVTPTMRDRLEAATVALEVLHDEPAPIDLDRLEDGREGADRPHTHRAHASSDLPR</sequence>
<feature type="compositionally biased region" description="Basic and acidic residues" evidence="1">
    <location>
        <begin position="110"/>
        <end position="126"/>
    </location>
</feature>
<dbReference type="EMBL" id="VIWU01000001">
    <property type="protein sequence ID" value="TWF77301.1"/>
    <property type="molecule type" value="Genomic_DNA"/>
</dbReference>
<name>A0A561SR29_9PSEU</name>
<evidence type="ECO:0000313" key="3">
    <source>
        <dbReference type="Proteomes" id="UP000321261"/>
    </source>
</evidence>
<protein>
    <submittedName>
        <fullName evidence="2">Uncharacterized protein</fullName>
    </submittedName>
</protein>
<evidence type="ECO:0000256" key="1">
    <source>
        <dbReference type="SAM" id="MobiDB-lite"/>
    </source>
</evidence>
<dbReference type="Proteomes" id="UP000321261">
    <property type="component" value="Unassembled WGS sequence"/>
</dbReference>
<keyword evidence="3" id="KW-1185">Reference proteome</keyword>
<organism evidence="2 3">
    <name type="scientific">Pseudonocardia hierapolitana</name>
    <dbReference type="NCBI Taxonomy" id="1128676"/>
    <lineage>
        <taxon>Bacteria</taxon>
        <taxon>Bacillati</taxon>
        <taxon>Actinomycetota</taxon>
        <taxon>Actinomycetes</taxon>
        <taxon>Pseudonocardiales</taxon>
        <taxon>Pseudonocardiaceae</taxon>
        <taxon>Pseudonocardia</taxon>
    </lineage>
</organism>
<reference evidence="2 3" key="1">
    <citation type="submission" date="2019-06" db="EMBL/GenBank/DDBJ databases">
        <title>Sequencing the genomes of 1000 actinobacteria strains.</title>
        <authorList>
            <person name="Klenk H.-P."/>
        </authorList>
    </citation>
    <scope>NUCLEOTIDE SEQUENCE [LARGE SCALE GENOMIC DNA]</scope>
    <source>
        <strain evidence="2 3">DSM 45671</strain>
    </source>
</reference>